<evidence type="ECO:0000259" key="3">
    <source>
        <dbReference type="SMART" id="SM01008"/>
    </source>
</evidence>
<dbReference type="InterPro" id="IPR016208">
    <property type="entry name" value="Ald_Oxase/xanthine_DH-like"/>
</dbReference>
<dbReference type="PANTHER" id="PTHR11908:SF132">
    <property type="entry name" value="ALDEHYDE OXIDASE 1-RELATED"/>
    <property type="match status" value="1"/>
</dbReference>
<dbReference type="Pfam" id="PF01315">
    <property type="entry name" value="Ald_Xan_dh_C"/>
    <property type="match status" value="1"/>
</dbReference>
<dbReference type="SMART" id="SM01008">
    <property type="entry name" value="Ald_Xan_dh_C"/>
    <property type="match status" value="1"/>
</dbReference>
<accession>A0A381ZX38</accession>
<name>A0A381ZX38_9ZZZZ</name>
<dbReference type="AlphaFoldDB" id="A0A381ZX38"/>
<dbReference type="InterPro" id="IPR000674">
    <property type="entry name" value="Ald_Oxase/Xan_DH_a/b"/>
</dbReference>
<dbReference type="PANTHER" id="PTHR11908">
    <property type="entry name" value="XANTHINE DEHYDROGENASE"/>
    <property type="match status" value="1"/>
</dbReference>
<dbReference type="InterPro" id="IPR046867">
    <property type="entry name" value="AldOxase/xan_DH_MoCoBD2"/>
</dbReference>
<organism evidence="4">
    <name type="scientific">marine metagenome</name>
    <dbReference type="NCBI Taxonomy" id="408172"/>
    <lineage>
        <taxon>unclassified sequences</taxon>
        <taxon>metagenomes</taxon>
        <taxon>ecological metagenomes</taxon>
    </lineage>
</organism>
<proteinExistence type="predicted"/>
<dbReference type="EMBL" id="UINC01023015">
    <property type="protein sequence ID" value="SVA93836.1"/>
    <property type="molecule type" value="Genomic_DNA"/>
</dbReference>
<dbReference type="GO" id="GO:0005506">
    <property type="term" value="F:iron ion binding"/>
    <property type="evidence" value="ECO:0007669"/>
    <property type="project" value="InterPro"/>
</dbReference>
<dbReference type="Pfam" id="PF20256">
    <property type="entry name" value="MoCoBD_2"/>
    <property type="match status" value="1"/>
</dbReference>
<dbReference type="Gene3D" id="3.90.1170.50">
    <property type="entry name" value="Aldehyde oxidase/xanthine dehydrogenase, a/b hammerhead"/>
    <property type="match status" value="1"/>
</dbReference>
<dbReference type="InterPro" id="IPR037165">
    <property type="entry name" value="AldOxase/xan_DH_Mopterin-bd_sf"/>
</dbReference>
<evidence type="ECO:0000256" key="2">
    <source>
        <dbReference type="ARBA" id="ARBA00023002"/>
    </source>
</evidence>
<dbReference type="SUPFAM" id="SSF54665">
    <property type="entry name" value="CO dehydrogenase molybdoprotein N-domain-like"/>
    <property type="match status" value="1"/>
</dbReference>
<dbReference type="GO" id="GO:0016491">
    <property type="term" value="F:oxidoreductase activity"/>
    <property type="evidence" value="ECO:0007669"/>
    <property type="project" value="UniProtKB-KW"/>
</dbReference>
<feature type="domain" description="Aldehyde oxidase/xanthine dehydrogenase a/b hammerhead" evidence="3">
    <location>
        <begin position="39"/>
        <end position="154"/>
    </location>
</feature>
<sequence length="724" mass="77434">MTDHGETTRKGGEIRNFGTQTYKVVGTRPIRHDGTDKVTGRAVYGGDIRLPGMLYGQILRSPHAHARIQRIDTSRAEALPGVHAVVTAADLPDTTGGRIDLGEGHADTKYMRDNILAGDKVLYRGHAVAGVAAVSLHVAEEALALIDVDYELLEPVIDVETAMKDSAPLLHEGLTTTELNEDTGRKSNIAMHIRHEMGDVQQAFAGAAHVAEAEIRTATVHQGYIEPQNGTASWSEDGQLTIWTSTQGSFTAQKQLATILDIPVSKVRVIPQEIGGGFGGKIPVYVEPVAALLSRKTAHPVKIVMTRADVFESTGPTPGSYVRVKMATDASGKLVASEAHIALEAGAFPGAEIGAAAMCVFSCYDIPHAIVDGYDVVVNKPKSAPYRAPGATQVTWPVEKVMDDLARQLGKDPVAFRLDNAAAEGTRRVDGIVYPRIGGRECLEVARDSDHYQSELSGPYRGRGMAIGYWFNIGLKSAVTASVNADGTVHLVEGSTDIGGTRTSVAMQFAETLGLDAADIYPSVGDTSAIGYTDVTGGSRVTYATGWAAYEAAEDVKRQMIERAAILWESSADQVEYSDGVFKTRDGSKSADFKQLAQKLEDTGGPVVGRATVHPDTGVGGSFAVNIVDVEVDPDTGKVDILRFTVIQDAGKAIHPSYVEGQMQGGSVQGIGWALNEEYAYTEEGRMANSTFLDYRMPTSLDLPMIETIIVEVPNPKHPYGVRG</sequence>
<keyword evidence="1" id="KW-0500">Molybdenum</keyword>
<keyword evidence="2" id="KW-0560">Oxidoreductase</keyword>
<evidence type="ECO:0000256" key="1">
    <source>
        <dbReference type="ARBA" id="ARBA00022505"/>
    </source>
</evidence>
<dbReference type="InterPro" id="IPR008274">
    <property type="entry name" value="AldOxase/xan_DH_MoCoBD1"/>
</dbReference>
<evidence type="ECO:0000313" key="4">
    <source>
        <dbReference type="EMBL" id="SVA93836.1"/>
    </source>
</evidence>
<protein>
    <recommendedName>
        <fullName evidence="3">Aldehyde oxidase/xanthine dehydrogenase a/b hammerhead domain-containing protein</fullName>
    </recommendedName>
</protein>
<reference evidence="4" key="1">
    <citation type="submission" date="2018-05" db="EMBL/GenBank/DDBJ databases">
        <authorList>
            <person name="Lanie J.A."/>
            <person name="Ng W.-L."/>
            <person name="Kazmierczak K.M."/>
            <person name="Andrzejewski T.M."/>
            <person name="Davidsen T.M."/>
            <person name="Wayne K.J."/>
            <person name="Tettelin H."/>
            <person name="Glass J.I."/>
            <person name="Rusch D."/>
            <person name="Podicherti R."/>
            <person name="Tsui H.-C.T."/>
            <person name="Winkler M.E."/>
        </authorList>
    </citation>
    <scope>NUCLEOTIDE SEQUENCE</scope>
</reference>
<dbReference type="InterPro" id="IPR036856">
    <property type="entry name" value="Ald_Oxase/Xan_DH_a/b_sf"/>
</dbReference>
<dbReference type="SUPFAM" id="SSF56003">
    <property type="entry name" value="Molybdenum cofactor-binding domain"/>
    <property type="match status" value="1"/>
</dbReference>
<gene>
    <name evidence="4" type="ORF">METZ01_LOCUS146690</name>
</gene>
<dbReference type="Pfam" id="PF02738">
    <property type="entry name" value="MoCoBD_1"/>
    <property type="match status" value="1"/>
</dbReference>
<dbReference type="Gene3D" id="3.30.365.10">
    <property type="entry name" value="Aldehyde oxidase/xanthine dehydrogenase, molybdopterin binding domain"/>
    <property type="match status" value="4"/>
</dbReference>
<feature type="non-terminal residue" evidence="4">
    <location>
        <position position="724"/>
    </location>
</feature>